<dbReference type="EMBL" id="AP026073">
    <property type="protein sequence ID" value="BDM73748.1"/>
    <property type="molecule type" value="Genomic_DNA"/>
</dbReference>
<feature type="transmembrane region" description="Helical" evidence="2">
    <location>
        <begin position="140"/>
        <end position="160"/>
    </location>
</feature>
<feature type="transmembrane region" description="Helical" evidence="2">
    <location>
        <begin position="80"/>
        <end position="100"/>
    </location>
</feature>
<keyword evidence="2" id="KW-0472">Membrane</keyword>
<feature type="transmembrane region" description="Helical" evidence="2">
    <location>
        <begin position="258"/>
        <end position="283"/>
    </location>
</feature>
<gene>
    <name evidence="3" type="ORF">HEK616_72350</name>
</gene>
<name>A0ABM8A5C5_STRNI</name>
<sequence>MHPPVPPPPQPRRRALWRGTLRRTNHDTNDSTPRETTGDEPRDMHDRMPRETTGDAPRGTTRGASRDTPRDRTRGRTLRATALISLLALSGVIIVGMVRQETGTEGLLVGLGLAVFPVPLLLAAFRWLDRIEPEPRRNLAFAFAWGACAAALVALLTNGFATDWIAANIASASPSEAETWGATAIAPVVEETVKAAAVLLLYRFRRRDFDGITDGIVIAGITATGFAFTENIVYLGNAFGEDRSMGHSGLDSLTVGTFFVRIIISPFAHPLFTILTGLAFGIAATRYPRRRAARIGLAALGLLTAVLLHAIWNAASSLGGAGFLLVYGLFMVPVFLALTSLAVWARKQELLSLPGYLAPYITAGWLTPAEPDALSSLKTRALARDIARRTQGPAAARAVTAYTTAATALSFHRRRAHLRGPDPDFTAREQYLLQRVRHYQRWGRPALISAWHSTGRNCLVTNDGRSAAARRCTGDSGHPRA</sequence>
<organism evidence="3 4">
    <name type="scientific">Streptomyces nigrescens</name>
    <dbReference type="NCBI Taxonomy" id="1920"/>
    <lineage>
        <taxon>Bacteria</taxon>
        <taxon>Bacillati</taxon>
        <taxon>Actinomycetota</taxon>
        <taxon>Actinomycetes</taxon>
        <taxon>Kitasatosporales</taxon>
        <taxon>Streptomycetaceae</taxon>
        <taxon>Streptomyces</taxon>
    </lineage>
</organism>
<evidence type="ECO:0000256" key="2">
    <source>
        <dbReference type="SAM" id="Phobius"/>
    </source>
</evidence>
<dbReference type="PANTHER" id="PTHR36844">
    <property type="entry name" value="PROTEASE PRSW"/>
    <property type="match status" value="1"/>
</dbReference>
<evidence type="ECO:0000256" key="1">
    <source>
        <dbReference type="SAM" id="MobiDB-lite"/>
    </source>
</evidence>
<keyword evidence="3" id="KW-0378">Hydrolase</keyword>
<feature type="compositionally biased region" description="Basic and acidic residues" evidence="1">
    <location>
        <begin position="24"/>
        <end position="53"/>
    </location>
</feature>
<keyword evidence="4" id="KW-1185">Reference proteome</keyword>
<dbReference type="GO" id="GO:0008233">
    <property type="term" value="F:peptidase activity"/>
    <property type="evidence" value="ECO:0007669"/>
    <property type="project" value="UniProtKB-KW"/>
</dbReference>
<dbReference type="Pfam" id="PF13367">
    <property type="entry name" value="PrsW-protease"/>
    <property type="match status" value="1"/>
</dbReference>
<accession>A0ABM8A5C5</accession>
<keyword evidence="2" id="KW-0812">Transmembrane</keyword>
<dbReference type="Proteomes" id="UP001059597">
    <property type="component" value="Chromosome"/>
</dbReference>
<dbReference type="InterPro" id="IPR026898">
    <property type="entry name" value="PrsW"/>
</dbReference>
<dbReference type="RefSeq" id="WP_410011309.1">
    <property type="nucleotide sequence ID" value="NZ_AP026073.1"/>
</dbReference>
<feature type="compositionally biased region" description="Pro residues" evidence="1">
    <location>
        <begin position="1"/>
        <end position="10"/>
    </location>
</feature>
<feature type="region of interest" description="Disordered" evidence="1">
    <location>
        <begin position="1"/>
        <end position="75"/>
    </location>
</feature>
<proteinExistence type="predicted"/>
<feature type="compositionally biased region" description="Basic and acidic residues" evidence="1">
    <location>
        <begin position="64"/>
        <end position="74"/>
    </location>
</feature>
<keyword evidence="3" id="KW-0645">Protease</keyword>
<evidence type="ECO:0000313" key="3">
    <source>
        <dbReference type="EMBL" id="BDM73748.1"/>
    </source>
</evidence>
<keyword evidence="2" id="KW-1133">Transmembrane helix</keyword>
<dbReference type="GO" id="GO:0006508">
    <property type="term" value="P:proteolysis"/>
    <property type="evidence" value="ECO:0007669"/>
    <property type="project" value="UniProtKB-KW"/>
</dbReference>
<feature type="compositionally biased region" description="Basic residues" evidence="1">
    <location>
        <begin position="11"/>
        <end position="23"/>
    </location>
</feature>
<feature type="transmembrane region" description="Helical" evidence="2">
    <location>
        <begin position="106"/>
        <end position="128"/>
    </location>
</feature>
<reference evidence="3" key="1">
    <citation type="submission" date="2022-06" db="EMBL/GenBank/DDBJ databases">
        <title>Complete genome sequence of Streptomyces nigrescens HEK616.</title>
        <authorList>
            <person name="Asamizu S."/>
            <person name="Onaka H."/>
        </authorList>
    </citation>
    <scope>NUCLEOTIDE SEQUENCE</scope>
    <source>
        <strain evidence="3">HEK616</strain>
    </source>
</reference>
<feature type="transmembrane region" description="Helical" evidence="2">
    <location>
        <begin position="295"/>
        <end position="315"/>
    </location>
</feature>
<feature type="transmembrane region" description="Helical" evidence="2">
    <location>
        <begin position="321"/>
        <end position="344"/>
    </location>
</feature>
<evidence type="ECO:0000313" key="4">
    <source>
        <dbReference type="Proteomes" id="UP001059597"/>
    </source>
</evidence>
<feature type="transmembrane region" description="Helical" evidence="2">
    <location>
        <begin position="216"/>
        <end position="238"/>
    </location>
</feature>
<dbReference type="PANTHER" id="PTHR36844:SF1">
    <property type="entry name" value="PROTEASE PRSW"/>
    <property type="match status" value="1"/>
</dbReference>
<protein>
    <submittedName>
        <fullName evidence="3">Protease PrsW</fullName>
    </submittedName>
</protein>